<dbReference type="OrthoDB" id="41532at2759"/>
<reference evidence="4 5" key="1">
    <citation type="submission" date="2015-06" db="EMBL/GenBank/DDBJ databases">
        <title>Talaromyces atroroseus IBT 11181 draft genome.</title>
        <authorList>
            <person name="Rasmussen K.B."/>
            <person name="Rasmussen S."/>
            <person name="Petersen B."/>
            <person name="Sicheritz-Ponten T."/>
            <person name="Mortensen U.H."/>
            <person name="Thrane U."/>
        </authorList>
    </citation>
    <scope>NUCLEOTIDE SEQUENCE [LARGE SCALE GENOMIC DNA]</scope>
    <source>
        <strain evidence="4 5">IBT 11181</strain>
    </source>
</reference>
<evidence type="ECO:0000256" key="1">
    <source>
        <dbReference type="ARBA" id="ARBA00022679"/>
    </source>
</evidence>
<dbReference type="Gene3D" id="3.40.630.30">
    <property type="match status" value="1"/>
</dbReference>
<dbReference type="PANTHER" id="PTHR43420:SF47">
    <property type="entry name" value="N-ACETYLTRANSFERASE DOMAIN-CONTAINING PROTEIN"/>
    <property type="match status" value="1"/>
</dbReference>
<dbReference type="SUPFAM" id="SSF55729">
    <property type="entry name" value="Acyl-CoA N-acyltransferases (Nat)"/>
    <property type="match status" value="1"/>
</dbReference>
<keyword evidence="1" id="KW-0808">Transferase</keyword>
<evidence type="ECO:0000313" key="5">
    <source>
        <dbReference type="Proteomes" id="UP000214365"/>
    </source>
</evidence>
<evidence type="ECO:0000313" key="4">
    <source>
        <dbReference type="EMBL" id="OKL61905.1"/>
    </source>
</evidence>
<gene>
    <name evidence="4" type="ORF">UA08_02623</name>
</gene>
<dbReference type="Pfam" id="PF00583">
    <property type="entry name" value="Acetyltransf_1"/>
    <property type="match status" value="1"/>
</dbReference>
<dbReference type="GeneID" id="31002378"/>
<keyword evidence="2" id="KW-0012">Acyltransferase</keyword>
<comment type="caution">
    <text evidence="4">The sequence shown here is derived from an EMBL/GenBank/DDBJ whole genome shotgun (WGS) entry which is preliminary data.</text>
</comment>
<dbReference type="InterPro" id="IPR016181">
    <property type="entry name" value="Acyl_CoA_acyltransferase"/>
</dbReference>
<evidence type="ECO:0000259" key="3">
    <source>
        <dbReference type="PROSITE" id="PS51186"/>
    </source>
</evidence>
<organism evidence="4 5">
    <name type="scientific">Talaromyces atroroseus</name>
    <dbReference type="NCBI Taxonomy" id="1441469"/>
    <lineage>
        <taxon>Eukaryota</taxon>
        <taxon>Fungi</taxon>
        <taxon>Dikarya</taxon>
        <taxon>Ascomycota</taxon>
        <taxon>Pezizomycotina</taxon>
        <taxon>Eurotiomycetes</taxon>
        <taxon>Eurotiomycetidae</taxon>
        <taxon>Eurotiales</taxon>
        <taxon>Trichocomaceae</taxon>
        <taxon>Talaromyces</taxon>
        <taxon>Talaromyces sect. Trachyspermi</taxon>
    </lineage>
</organism>
<dbReference type="EMBL" id="LFMY01000003">
    <property type="protein sequence ID" value="OKL61905.1"/>
    <property type="molecule type" value="Genomic_DNA"/>
</dbReference>
<protein>
    <recommendedName>
        <fullName evidence="3">N-acetyltransferase domain-containing protein</fullName>
    </recommendedName>
</protein>
<name>A0A225B4W4_TALAT</name>
<dbReference type="CDD" id="cd04301">
    <property type="entry name" value="NAT_SF"/>
    <property type="match status" value="1"/>
</dbReference>
<proteinExistence type="predicted"/>
<dbReference type="GO" id="GO:0016747">
    <property type="term" value="F:acyltransferase activity, transferring groups other than amino-acyl groups"/>
    <property type="evidence" value="ECO:0007669"/>
    <property type="project" value="InterPro"/>
</dbReference>
<dbReference type="PANTHER" id="PTHR43420">
    <property type="entry name" value="ACETYLTRANSFERASE"/>
    <property type="match status" value="1"/>
</dbReference>
<dbReference type="InterPro" id="IPR000182">
    <property type="entry name" value="GNAT_dom"/>
</dbReference>
<accession>A0A225B4W4</accession>
<dbReference type="PROSITE" id="PS51186">
    <property type="entry name" value="GNAT"/>
    <property type="match status" value="1"/>
</dbReference>
<evidence type="ECO:0000256" key="2">
    <source>
        <dbReference type="ARBA" id="ARBA00023315"/>
    </source>
</evidence>
<sequence>MSTPKYTYSFFRIKKDSQIALSAQKYKQLRLLALSIAPGSFSSTYQLESTLTDSEWTTRLAASGSETFICAATPLEDNNNNNNNDTSHSPALEESSIWVGQLTLRGPLSQEDFILPDESGQKNPPEHGGKELWQMLSLFTLPAHRGRGLGKKLCQEALDYLSFSYRGDPREFWVRLMVKPENHATVRLYRNLGFEVCGRCTLAEALIANGDKDLLPDDISGEKYSARSGLIMIFTANP</sequence>
<keyword evidence="5" id="KW-1185">Reference proteome</keyword>
<feature type="domain" description="N-acetyltransferase" evidence="3">
    <location>
        <begin position="133"/>
        <end position="237"/>
    </location>
</feature>
<dbReference type="RefSeq" id="XP_020122026.1">
    <property type="nucleotide sequence ID" value="XM_020264685.1"/>
</dbReference>
<dbReference type="AlphaFoldDB" id="A0A225B4W4"/>
<dbReference type="Proteomes" id="UP000214365">
    <property type="component" value="Unassembled WGS sequence"/>
</dbReference>
<dbReference type="InterPro" id="IPR050680">
    <property type="entry name" value="YpeA/RimI_acetyltransf"/>
</dbReference>